<reference evidence="15" key="1">
    <citation type="submission" date="2022-08" db="EMBL/GenBank/DDBJ databases">
        <title>Mycobacterium kiyosense sp. nov., scotochromogenic slow-glowing species isolated from respiratory specimens.</title>
        <authorList>
            <person name="Fukano H."/>
            <person name="Kazumi Y."/>
            <person name="Sakagami N."/>
            <person name="Ato M."/>
            <person name="Mitarai S."/>
            <person name="Hoshino Y."/>
        </authorList>
    </citation>
    <scope>NUCLEOTIDE SEQUENCE</scope>
    <source>
        <strain evidence="15">1413</strain>
        <strain evidence="14">SRL2020-028</strain>
    </source>
</reference>
<dbReference type="InterPro" id="IPR036291">
    <property type="entry name" value="NAD(P)-bd_dom_sf"/>
</dbReference>
<dbReference type="Gene3D" id="3.30.559.10">
    <property type="entry name" value="Chloramphenicol acetyltransferase-like domain"/>
    <property type="match status" value="1"/>
</dbReference>
<dbReference type="EMBL" id="BRXE01000001">
    <property type="protein sequence ID" value="GLB81130.1"/>
    <property type="molecule type" value="Genomic_DNA"/>
</dbReference>
<dbReference type="InterPro" id="IPR016039">
    <property type="entry name" value="Thiolase-like"/>
</dbReference>
<dbReference type="EMBL" id="BRZI01000006">
    <property type="protein sequence ID" value="GLD29595.1"/>
    <property type="molecule type" value="Genomic_DNA"/>
</dbReference>
<evidence type="ECO:0000256" key="2">
    <source>
        <dbReference type="ARBA" id="ARBA00005189"/>
    </source>
</evidence>
<dbReference type="SMART" id="SM00829">
    <property type="entry name" value="PKS_ER"/>
    <property type="match status" value="1"/>
</dbReference>
<dbReference type="PROSITE" id="PS00012">
    <property type="entry name" value="PHOSPHOPANTETHEINE"/>
    <property type="match status" value="1"/>
</dbReference>
<dbReference type="InterPro" id="IPR014030">
    <property type="entry name" value="Ketoacyl_synth_N"/>
</dbReference>
<feature type="domain" description="PKS/mFAS DH" evidence="13">
    <location>
        <begin position="916"/>
        <end position="1193"/>
    </location>
</feature>
<evidence type="ECO:0000313" key="15">
    <source>
        <dbReference type="EMBL" id="GLD29595.1"/>
    </source>
</evidence>
<dbReference type="Gene3D" id="3.30.70.3290">
    <property type="match status" value="1"/>
</dbReference>
<proteinExistence type="predicted"/>
<dbReference type="Gene3D" id="1.10.1200.10">
    <property type="entry name" value="ACP-like"/>
    <property type="match status" value="1"/>
</dbReference>
<accession>A0A9P3UTI4</accession>
<dbReference type="InterPro" id="IPR032821">
    <property type="entry name" value="PKS_assoc"/>
</dbReference>
<dbReference type="InterPro" id="IPR001227">
    <property type="entry name" value="Ac_transferase_dom_sf"/>
</dbReference>
<dbReference type="Pfam" id="PF00550">
    <property type="entry name" value="PP-binding"/>
    <property type="match status" value="1"/>
</dbReference>
<evidence type="ECO:0000256" key="9">
    <source>
        <dbReference type="ARBA" id="ARBA00023315"/>
    </source>
</evidence>
<dbReference type="InterPro" id="IPR014031">
    <property type="entry name" value="Ketoacyl_synth_C"/>
</dbReference>
<keyword evidence="16" id="KW-1185">Reference proteome</keyword>
<dbReference type="InterPro" id="IPR009081">
    <property type="entry name" value="PP-bd_ACP"/>
</dbReference>
<dbReference type="Pfam" id="PF14765">
    <property type="entry name" value="PS-DH"/>
    <property type="match status" value="1"/>
</dbReference>
<dbReference type="Gene3D" id="3.90.180.10">
    <property type="entry name" value="Medium-chain alcohol dehydrogenases, catalytic domain"/>
    <property type="match status" value="1"/>
</dbReference>
<dbReference type="SMART" id="SM00827">
    <property type="entry name" value="PKS_AT"/>
    <property type="match status" value="1"/>
</dbReference>
<dbReference type="PROSITE" id="PS52019">
    <property type="entry name" value="PKS_MFAS_DH"/>
    <property type="match status" value="1"/>
</dbReference>
<feature type="domain" description="Carrier" evidence="11">
    <location>
        <begin position="1962"/>
        <end position="2044"/>
    </location>
</feature>
<dbReference type="InterPro" id="IPR016036">
    <property type="entry name" value="Malonyl_transacylase_ACP-bd"/>
</dbReference>
<dbReference type="InterPro" id="IPR049551">
    <property type="entry name" value="PKS_DH_C"/>
</dbReference>
<dbReference type="GO" id="GO:0006633">
    <property type="term" value="P:fatty acid biosynthetic process"/>
    <property type="evidence" value="ECO:0007669"/>
    <property type="project" value="InterPro"/>
</dbReference>
<protein>
    <submittedName>
        <fullName evidence="15">Uncharacterized protein</fullName>
    </submittedName>
</protein>
<dbReference type="SUPFAM" id="SSF51735">
    <property type="entry name" value="NAD(P)-binding Rossmann-fold domains"/>
    <property type="match status" value="3"/>
</dbReference>
<dbReference type="Pfam" id="PF08240">
    <property type="entry name" value="ADH_N"/>
    <property type="match status" value="1"/>
</dbReference>
<dbReference type="Pfam" id="PF00698">
    <property type="entry name" value="Acyl_transf_1"/>
    <property type="match status" value="1"/>
</dbReference>
<dbReference type="InterPro" id="IPR050091">
    <property type="entry name" value="PKS_NRPS_Biosynth_Enz"/>
</dbReference>
<dbReference type="Pfam" id="PF00668">
    <property type="entry name" value="Condensation"/>
    <property type="match status" value="1"/>
</dbReference>
<dbReference type="CDD" id="cd00833">
    <property type="entry name" value="PKS"/>
    <property type="match status" value="1"/>
</dbReference>
<dbReference type="SMART" id="SM01294">
    <property type="entry name" value="PKS_PP_betabranch"/>
    <property type="match status" value="1"/>
</dbReference>
<dbReference type="GO" id="GO:0016491">
    <property type="term" value="F:oxidoreductase activity"/>
    <property type="evidence" value="ECO:0007669"/>
    <property type="project" value="InterPro"/>
</dbReference>
<dbReference type="SUPFAM" id="SSF53901">
    <property type="entry name" value="Thiolase-like"/>
    <property type="match status" value="1"/>
</dbReference>
<evidence type="ECO:0000256" key="5">
    <source>
        <dbReference type="ARBA" id="ARBA00022679"/>
    </source>
</evidence>
<dbReference type="FunFam" id="3.40.366.10:FF:000002">
    <property type="entry name" value="Probable polyketide synthase 2"/>
    <property type="match status" value="1"/>
</dbReference>
<dbReference type="PROSITE" id="PS50075">
    <property type="entry name" value="CARRIER"/>
    <property type="match status" value="1"/>
</dbReference>
<dbReference type="PANTHER" id="PTHR43775">
    <property type="entry name" value="FATTY ACID SYNTHASE"/>
    <property type="match status" value="1"/>
</dbReference>
<dbReference type="SUPFAM" id="SSF55048">
    <property type="entry name" value="Probable ACP-binding domain of malonyl-CoA ACP transacylase"/>
    <property type="match status" value="1"/>
</dbReference>
<evidence type="ECO:0000256" key="7">
    <source>
        <dbReference type="ARBA" id="ARBA00023098"/>
    </source>
</evidence>
<dbReference type="InterPro" id="IPR049552">
    <property type="entry name" value="PKS_DH_N"/>
</dbReference>
<dbReference type="Proteomes" id="UP001165663">
    <property type="component" value="Unassembled WGS sequence"/>
</dbReference>
<dbReference type="PROSITE" id="PS00606">
    <property type="entry name" value="KS3_1"/>
    <property type="match status" value="1"/>
</dbReference>
<dbReference type="FunFam" id="3.40.50.720:FF:000209">
    <property type="entry name" value="Polyketide synthase Pks12"/>
    <property type="match status" value="1"/>
</dbReference>
<dbReference type="InterPro" id="IPR014043">
    <property type="entry name" value="Acyl_transferase_dom"/>
</dbReference>
<organism evidence="15 16">
    <name type="scientific">Mycobacterium kiyosense</name>
    <dbReference type="NCBI Taxonomy" id="2871094"/>
    <lineage>
        <taxon>Bacteria</taxon>
        <taxon>Bacillati</taxon>
        <taxon>Actinomycetota</taxon>
        <taxon>Actinomycetes</taxon>
        <taxon>Mycobacteriales</taxon>
        <taxon>Mycobacteriaceae</taxon>
        <taxon>Mycobacterium</taxon>
    </lineage>
</organism>
<dbReference type="InterPro" id="IPR049900">
    <property type="entry name" value="PKS_mFAS_DH"/>
</dbReference>
<dbReference type="SMART" id="SM00823">
    <property type="entry name" value="PKS_PP"/>
    <property type="match status" value="1"/>
</dbReference>
<gene>
    <name evidence="15" type="ORF">Mkiyose1413_14780</name>
    <name evidence="14" type="ORF">SRL2020028_03860</name>
</gene>
<dbReference type="InterPro" id="IPR023213">
    <property type="entry name" value="CAT-like_dom_sf"/>
</dbReference>
<evidence type="ECO:0000256" key="3">
    <source>
        <dbReference type="ARBA" id="ARBA00022450"/>
    </source>
</evidence>
<feature type="active site" description="Proton acceptor; for dehydratase activity" evidence="10">
    <location>
        <position position="948"/>
    </location>
</feature>
<evidence type="ECO:0000256" key="4">
    <source>
        <dbReference type="ARBA" id="ARBA00022553"/>
    </source>
</evidence>
<dbReference type="GO" id="GO:0031177">
    <property type="term" value="F:phosphopantetheine binding"/>
    <property type="evidence" value="ECO:0007669"/>
    <property type="project" value="InterPro"/>
</dbReference>
<dbReference type="InterPro" id="IPR055123">
    <property type="entry name" value="SpnB-like_Rossmann"/>
</dbReference>
<dbReference type="Pfam" id="PF02801">
    <property type="entry name" value="Ketoacyl-synt_C"/>
    <property type="match status" value="1"/>
</dbReference>
<keyword evidence="6" id="KW-0276">Fatty acid metabolism</keyword>
<keyword evidence="9" id="KW-0012">Acyltransferase</keyword>
<feature type="domain" description="Ketosynthase family 3 (KS3)" evidence="12">
    <location>
        <begin position="16"/>
        <end position="446"/>
    </location>
</feature>
<keyword evidence="7" id="KW-0443">Lipid metabolism</keyword>
<dbReference type="InterPro" id="IPR036736">
    <property type="entry name" value="ACP-like_sf"/>
</dbReference>
<dbReference type="GO" id="GO:0004315">
    <property type="term" value="F:3-oxoacyl-[acyl-carrier-protein] synthase activity"/>
    <property type="evidence" value="ECO:0007669"/>
    <property type="project" value="InterPro"/>
</dbReference>
<dbReference type="Pfam" id="PF13602">
    <property type="entry name" value="ADH_zinc_N_2"/>
    <property type="match status" value="1"/>
</dbReference>
<keyword evidence="3" id="KW-0596">Phosphopantetheine</keyword>
<dbReference type="FunFam" id="3.40.47.10:FF:000019">
    <property type="entry name" value="Polyketide synthase type I"/>
    <property type="match status" value="1"/>
</dbReference>
<evidence type="ECO:0000313" key="16">
    <source>
        <dbReference type="Proteomes" id="UP001064782"/>
    </source>
</evidence>
<dbReference type="Gene3D" id="3.40.366.10">
    <property type="entry name" value="Malonyl-Coenzyme A Acyl Carrier Protein, domain 2"/>
    <property type="match status" value="1"/>
</dbReference>
<dbReference type="InterPro" id="IPR001242">
    <property type="entry name" value="Condensation_dom"/>
</dbReference>
<evidence type="ECO:0000259" key="12">
    <source>
        <dbReference type="PROSITE" id="PS52004"/>
    </source>
</evidence>
<dbReference type="CDD" id="cd05195">
    <property type="entry name" value="enoyl_red"/>
    <property type="match status" value="1"/>
</dbReference>
<evidence type="ECO:0000259" key="11">
    <source>
        <dbReference type="PROSITE" id="PS50075"/>
    </source>
</evidence>
<dbReference type="SUPFAM" id="SSF52777">
    <property type="entry name" value="CoA-dependent acyltransferases"/>
    <property type="match status" value="2"/>
</dbReference>
<dbReference type="CDD" id="cd08956">
    <property type="entry name" value="KR_3_FAS_SDR_x"/>
    <property type="match status" value="1"/>
</dbReference>
<dbReference type="FunFam" id="1.10.1200.10:FF:000007">
    <property type="entry name" value="Probable polyketide synthase pks17"/>
    <property type="match status" value="1"/>
</dbReference>
<dbReference type="SMART" id="SM00822">
    <property type="entry name" value="PKS_KR"/>
    <property type="match status" value="1"/>
</dbReference>
<keyword evidence="8" id="KW-0511">Multifunctional enzyme</keyword>
<evidence type="ECO:0000256" key="1">
    <source>
        <dbReference type="ARBA" id="ARBA00001957"/>
    </source>
</evidence>
<dbReference type="SUPFAM" id="SSF52151">
    <property type="entry name" value="FabD/lysophospholipase-like"/>
    <property type="match status" value="1"/>
</dbReference>
<dbReference type="Pfam" id="PF00109">
    <property type="entry name" value="ketoacyl-synt"/>
    <property type="match status" value="1"/>
</dbReference>
<evidence type="ECO:0000256" key="10">
    <source>
        <dbReference type="PROSITE-ProRule" id="PRU01363"/>
    </source>
</evidence>
<keyword evidence="4" id="KW-0597">Phosphoprotein</keyword>
<dbReference type="InterPro" id="IPR013154">
    <property type="entry name" value="ADH-like_N"/>
</dbReference>
<keyword evidence="5" id="KW-0808">Transferase</keyword>
<dbReference type="Gene3D" id="3.40.47.10">
    <property type="match status" value="1"/>
</dbReference>
<feature type="region of interest" description="C-terminal hotdog fold" evidence="10">
    <location>
        <begin position="1054"/>
        <end position="1193"/>
    </location>
</feature>
<dbReference type="SMART" id="SM00826">
    <property type="entry name" value="PKS_DH"/>
    <property type="match status" value="1"/>
</dbReference>
<feature type="active site" description="Proton donor; for dehydratase activity" evidence="10">
    <location>
        <position position="1115"/>
    </location>
</feature>
<dbReference type="Gene3D" id="3.10.129.110">
    <property type="entry name" value="Polyketide synthase dehydratase"/>
    <property type="match status" value="1"/>
</dbReference>
<dbReference type="SUPFAM" id="SSF47336">
    <property type="entry name" value="ACP-like"/>
    <property type="match status" value="1"/>
</dbReference>
<evidence type="ECO:0000256" key="6">
    <source>
        <dbReference type="ARBA" id="ARBA00022832"/>
    </source>
</evidence>
<dbReference type="SUPFAM" id="SSF50129">
    <property type="entry name" value="GroES-like"/>
    <property type="match status" value="1"/>
</dbReference>
<dbReference type="InterPro" id="IPR020807">
    <property type="entry name" value="PKS_DH"/>
</dbReference>
<dbReference type="InterPro" id="IPR011032">
    <property type="entry name" value="GroES-like_sf"/>
</dbReference>
<sequence>MATERRPSAADSRRSNEPIAILGMGCRFPGGVESPDDLWQLLSEERDTTSEFPTDRGWNLEALLRPEPDARGATYVRGGSFLDNAGDFDAAFFGISPREGRAMDPQQRLLLEVTWEALERATIDPISLHGSNTGVFIGAAAQEYGPRLYQETDGFAGYLATGVPACIASGRIAYTLGLQGPALTIDTGCSSSLAAVHLGTRSLRSGECDLAVVGGATVMCSPSVYIGLGRQGALSADGRSKPFAAAADGFGAAEGVGVLVLARLSHARTAGYPLLALIRGSALGQDGATEVLSAPSNSAQQQVIWQALWDAGLSAGDVDVVEAHGTGTRIGDPVEAKALHATYGKAHSPERPLLVGSVKSNIGHTQYAAGAAGLIKTVQSIRNGVVSATLHLDSPTPQVDWSSGTVEVVASARPWPESPDQTERPRRAGISSFGLSGTNAHVILEQAPPESVRATSTRKPLPVTPWVLSAKSAPALAEQAARLRRFVEQRPDADAIDIAYSLSATRSLFDYRAVAVGAERDELLSGLAAIASCAPAPNVAAGKATTAGGTVFVFPGQGTQWAGMAAELLDTATAFADQMRLCEAAFAEFVDWSLLEAVRTAVGSASLDRVDVVQPVLFAVMVSLAAQWRAVGIQPDAVLGHSQGEIAAAYVAGALSLGDAARVVTSRSKAIKAIAGTGGMVSISRPVELVHALIGPWAPSISVAAQNGPSSTVVTGNAAALDELMVRCERDEVPATRIPVDYASHSAQVETLRDSLRESLFGLQPQTTEITFISTVTGAGLDTKILDADYWFANLRQPVLFEQAARWSYEHGFRTFLESSPHPVLIAGIQESLEDGGDLNVVGTLRRNEGGMRRFLLSAAEVHVHGKSPNWEGMFHATGTRRVDLPTYAFQRKRYWMGPGTDLVDPSGLGVSAAEHPLLGAVVDHADSAETIFTGRLSLTSHPWLADHKVHGAVLVPGAAMVELVLYAGDRAGCPRVDQLVLQAPLIVGERGGVAVQVVVGAQDASGERAVRIYSRIDGDGAERTWTRHAEGILSPTPDASSGQDCHRWPPEGAIPIDISQAYPKLAAAGYDYGPAFRGLRSVWRRGTEVFVEAALPEQAMAEASRFCLHPVLLDTILHGIGAGGILAESELTRLPFEWEGLSLHSVGASRVRARISLVGDDTVAVNLMDSHGDLVGRIDSLALRGVSPNKLLMSTVTDDAVYGLDWVDCAPGDAGAGHDPMRNVTVLRCPPTISDSAAFTDGVRRTLVYVLARVQNWLSSDRRDDACLVVLTRGAVAVDSSEDVTDLGQAAVWGLLRSAQTEHPGLIFLADVDDWDRADVAVAELASRNESQLAIRHGGSFAPRLVRTERIDGAEYTEMGNWRLATLGTGTLDSGNFALRAWPEATRPLAPGQVRLGLRCSGVNFHDVLTALGHPSDYDVGLEGSGVVLQVADDVLDFAPGDRVMGQFFGAGPVVIVDHRRIVCIPPGWSYGQAATVPAVFLTAYYALAHAARSCAGERLLVHAATGGVGMAAVQLARHWGLDVYATASPGKWEVLRSMGFDASHMANSRTLEFEQHFFAATGGAGMDVVIDCLKGEFVDASLRLLSRGGRFVELGKADIRDAAEVATRYPHVQYRAFDLVDDVSPELMSGMLGELVKLFETGELSPLPLRSWDIRQASDAFRFLSRARHVGKLVLTVPTPLDPEGTVLITGGTGVLGALLARHLVTRHGVRNLLLISRKGRAAENAARIESDLLELGARVRIESCDAAHRPSLQEVLAGISAEHPLTAVIHAAGVLDDAVFAAQTPQHLDAVLRPKIDASWNLHDLTASTELALFVLFSSAAGVLGSPGQANYAAANAFLDGLAQHRRQLGLPAVSVAWGWWAQETGMTGHLDERDRTRMSRSGYIPMSSAEGLALFDAALLQPRSFVVPAQFNLATIRSHSTVGGPPPIFRGLVRAPRRTAESAATEPPADFRRRFAAMSTSEREQELLAVVLTNVAAVLGHEAGYAVDASQEFKELGFDSLGAVELRNRLKSATGLKLPTTAVFDHPTSTALARYLASALDTAGSRAEEESESAEPDCWPLTAYQRDIVVLGARYPDLPIAQVVAHTRLDGSVNPQRMRGCVRRAGLRNDALRLRFELRGGEFVQVVGAELPELEVIDFTGDADPAAACRRWIEEATERVLPLEGPLIRAAVLIDRTDSFLVYACLHHAVGDAWGINLALSQVLKEYVSRTDTSSDSDVEMPRYVDFVRTEREYRASPEWAADREFFLQKYRDIEPALFARNGSLCSRRRCHHSLRVDPETVQRVRDTGCTIFAFTAAAVGEYLGRIHRGRDVVIGVPFLNRSSDAELRMVGCMTNMLPLRIPGDGKSSMVELAGRISAQVWELQARQRFAYGDIVAAVQNGSENPLFDVTYSYISIPDTGHEWIWKDVSVLASGYSLDAVNIVVRDHERDGSLEVDLFYADDVFDANYPFADAVRHVVTLIRRALDAPEMPLSGIDMLSVADRVALDEFACGGPTHA</sequence>
<dbReference type="SMART" id="SM00825">
    <property type="entry name" value="PKS_KS"/>
    <property type="match status" value="1"/>
</dbReference>
<dbReference type="Gene3D" id="3.40.50.720">
    <property type="entry name" value="NAD(P)-binding Rossmann-like Domain"/>
    <property type="match status" value="3"/>
</dbReference>
<dbReference type="Pfam" id="PF22953">
    <property type="entry name" value="SpnB_Rossmann"/>
    <property type="match status" value="1"/>
</dbReference>
<dbReference type="InterPro" id="IPR020843">
    <property type="entry name" value="ER"/>
</dbReference>
<dbReference type="GO" id="GO:0004312">
    <property type="term" value="F:fatty acid synthase activity"/>
    <property type="evidence" value="ECO:0007669"/>
    <property type="project" value="TreeGrafter"/>
</dbReference>
<dbReference type="Gene3D" id="3.30.559.30">
    <property type="entry name" value="Nonribosomal peptide synthetase, condensation domain"/>
    <property type="match status" value="1"/>
</dbReference>
<dbReference type="InterPro" id="IPR006162">
    <property type="entry name" value="Ppantetheine_attach_site"/>
</dbReference>
<dbReference type="InterPro" id="IPR018201">
    <property type="entry name" value="Ketoacyl_synth_AS"/>
</dbReference>
<dbReference type="InterPro" id="IPR020841">
    <property type="entry name" value="PKS_Beta-ketoAc_synthase_dom"/>
</dbReference>
<dbReference type="Proteomes" id="UP001064782">
    <property type="component" value="Unassembled WGS sequence"/>
</dbReference>
<name>A0A9P3UTI4_9MYCO</name>
<dbReference type="Pfam" id="PF08659">
    <property type="entry name" value="KR"/>
    <property type="match status" value="1"/>
</dbReference>
<comment type="cofactor">
    <cofactor evidence="1">
        <name>pantetheine 4'-phosphate</name>
        <dbReference type="ChEBI" id="CHEBI:47942"/>
    </cofactor>
</comment>
<dbReference type="PANTHER" id="PTHR43775:SF51">
    <property type="entry name" value="INACTIVE PHENOLPHTHIOCEROL SYNTHESIS POLYKETIDE SYNTHASE TYPE I PKS1-RELATED"/>
    <property type="match status" value="1"/>
</dbReference>
<dbReference type="InterPro" id="IPR016035">
    <property type="entry name" value="Acyl_Trfase/lysoPLipase"/>
</dbReference>
<evidence type="ECO:0000313" key="14">
    <source>
        <dbReference type="EMBL" id="GLB81130.1"/>
    </source>
</evidence>
<comment type="caution">
    <text evidence="15">The sequence shown here is derived from an EMBL/GenBank/DDBJ whole genome shotgun (WGS) entry which is preliminary data.</text>
</comment>
<comment type="pathway">
    <text evidence="2">Lipid metabolism.</text>
</comment>
<dbReference type="RefSeq" id="WP_264915921.1">
    <property type="nucleotide sequence ID" value="NZ_BRXE01000001.1"/>
</dbReference>
<dbReference type="Pfam" id="PF21089">
    <property type="entry name" value="PKS_DH_N"/>
    <property type="match status" value="1"/>
</dbReference>
<evidence type="ECO:0000256" key="8">
    <source>
        <dbReference type="ARBA" id="ARBA00023268"/>
    </source>
</evidence>
<dbReference type="InterPro" id="IPR020806">
    <property type="entry name" value="PKS_PP-bd"/>
</dbReference>
<dbReference type="InterPro" id="IPR042104">
    <property type="entry name" value="PKS_dehydratase_sf"/>
</dbReference>
<dbReference type="InterPro" id="IPR057326">
    <property type="entry name" value="KR_dom"/>
</dbReference>
<dbReference type="InterPro" id="IPR013968">
    <property type="entry name" value="PKS_KR"/>
</dbReference>
<dbReference type="PROSITE" id="PS52004">
    <property type="entry name" value="KS3_2"/>
    <property type="match status" value="1"/>
</dbReference>
<dbReference type="GeneID" id="83632200"/>
<evidence type="ECO:0000259" key="13">
    <source>
        <dbReference type="PROSITE" id="PS52019"/>
    </source>
</evidence>
<feature type="region of interest" description="N-terminal hotdog fold" evidence="10">
    <location>
        <begin position="916"/>
        <end position="1041"/>
    </location>
</feature>
<dbReference type="Pfam" id="PF16197">
    <property type="entry name" value="KAsynt_C_assoc"/>
    <property type="match status" value="1"/>
</dbReference>